<keyword evidence="3" id="KW-1185">Reference proteome</keyword>
<name>A0AAV1JSA1_9NEOP</name>
<evidence type="ECO:0000313" key="3">
    <source>
        <dbReference type="Proteomes" id="UP001497472"/>
    </source>
</evidence>
<protein>
    <submittedName>
        <fullName evidence="2">Uncharacterized protein</fullName>
    </submittedName>
</protein>
<evidence type="ECO:0000313" key="2">
    <source>
        <dbReference type="EMBL" id="CAK1551711.1"/>
    </source>
</evidence>
<dbReference type="Proteomes" id="UP001497472">
    <property type="component" value="Unassembled WGS sequence"/>
</dbReference>
<organism evidence="2 3">
    <name type="scientific">Leptosia nina</name>
    <dbReference type="NCBI Taxonomy" id="320188"/>
    <lineage>
        <taxon>Eukaryota</taxon>
        <taxon>Metazoa</taxon>
        <taxon>Ecdysozoa</taxon>
        <taxon>Arthropoda</taxon>
        <taxon>Hexapoda</taxon>
        <taxon>Insecta</taxon>
        <taxon>Pterygota</taxon>
        <taxon>Neoptera</taxon>
        <taxon>Endopterygota</taxon>
        <taxon>Lepidoptera</taxon>
        <taxon>Glossata</taxon>
        <taxon>Ditrysia</taxon>
        <taxon>Papilionoidea</taxon>
        <taxon>Pieridae</taxon>
        <taxon>Pierinae</taxon>
        <taxon>Leptosia</taxon>
    </lineage>
</organism>
<feature type="compositionally biased region" description="Basic residues" evidence="1">
    <location>
        <begin position="90"/>
        <end position="100"/>
    </location>
</feature>
<dbReference type="AlphaFoldDB" id="A0AAV1JSA1"/>
<comment type="caution">
    <text evidence="2">The sequence shown here is derived from an EMBL/GenBank/DDBJ whole genome shotgun (WGS) entry which is preliminary data.</text>
</comment>
<feature type="region of interest" description="Disordered" evidence="1">
    <location>
        <begin position="76"/>
        <end position="108"/>
    </location>
</feature>
<accession>A0AAV1JSA1</accession>
<evidence type="ECO:0000256" key="1">
    <source>
        <dbReference type="SAM" id="MobiDB-lite"/>
    </source>
</evidence>
<sequence>MFSFVIDYANCFKGALRTEIAIMKKYESVCTKTRCSCREAHMRAASVRDRRSYVLTRGEVIVTFWKPAIQRRATLAHRPGRVPSSIRAPGRVRKDARRRAGARDPAKK</sequence>
<dbReference type="EMBL" id="CAVLEF010000132">
    <property type="protein sequence ID" value="CAK1551711.1"/>
    <property type="molecule type" value="Genomic_DNA"/>
</dbReference>
<gene>
    <name evidence="2" type="ORF">LNINA_LOCUS10824</name>
</gene>
<reference evidence="2 3" key="1">
    <citation type="submission" date="2023-11" db="EMBL/GenBank/DDBJ databases">
        <authorList>
            <person name="Okamura Y."/>
        </authorList>
    </citation>
    <scope>NUCLEOTIDE SEQUENCE [LARGE SCALE GENOMIC DNA]</scope>
</reference>
<proteinExistence type="predicted"/>